<organism evidence="2 3">
    <name type="scientific">Psylliodes chrysocephalus</name>
    <dbReference type="NCBI Taxonomy" id="3402493"/>
    <lineage>
        <taxon>Eukaryota</taxon>
        <taxon>Metazoa</taxon>
        <taxon>Ecdysozoa</taxon>
        <taxon>Arthropoda</taxon>
        <taxon>Hexapoda</taxon>
        <taxon>Insecta</taxon>
        <taxon>Pterygota</taxon>
        <taxon>Neoptera</taxon>
        <taxon>Endopterygota</taxon>
        <taxon>Coleoptera</taxon>
        <taxon>Polyphaga</taxon>
        <taxon>Cucujiformia</taxon>
        <taxon>Chrysomeloidea</taxon>
        <taxon>Chrysomelidae</taxon>
        <taxon>Galerucinae</taxon>
        <taxon>Alticini</taxon>
        <taxon>Psylliodes</taxon>
    </lineage>
</organism>
<dbReference type="AlphaFoldDB" id="A0A9P0CET9"/>
<keyword evidence="1" id="KW-0472">Membrane</keyword>
<dbReference type="Proteomes" id="UP001153636">
    <property type="component" value="Chromosome 1"/>
</dbReference>
<keyword evidence="1" id="KW-1133">Transmembrane helix</keyword>
<accession>A0A9P0CET9</accession>
<reference evidence="2" key="1">
    <citation type="submission" date="2022-01" db="EMBL/GenBank/DDBJ databases">
        <authorList>
            <person name="King R."/>
        </authorList>
    </citation>
    <scope>NUCLEOTIDE SEQUENCE</scope>
</reference>
<proteinExistence type="predicted"/>
<evidence type="ECO:0000313" key="3">
    <source>
        <dbReference type="Proteomes" id="UP001153636"/>
    </source>
</evidence>
<dbReference type="EMBL" id="OV651813">
    <property type="protein sequence ID" value="CAH1098605.1"/>
    <property type="molecule type" value="Genomic_DNA"/>
</dbReference>
<evidence type="ECO:0000256" key="1">
    <source>
        <dbReference type="SAM" id="Phobius"/>
    </source>
</evidence>
<evidence type="ECO:0000313" key="2">
    <source>
        <dbReference type="EMBL" id="CAH1098605.1"/>
    </source>
</evidence>
<name>A0A9P0CET9_9CUCU</name>
<dbReference type="OrthoDB" id="6779772at2759"/>
<sequence>MDIITIINLTQRCIGLLRTCLRTFSAERPATTLAVVISVCVAVLPFVTVTALMPLTILLDLSNALATKGVVYVIYSLIFQVSILAVIVFILFIVAFAIVSSATIIHKYNIFIK</sequence>
<feature type="transmembrane region" description="Helical" evidence="1">
    <location>
        <begin position="72"/>
        <end position="105"/>
    </location>
</feature>
<feature type="transmembrane region" description="Helical" evidence="1">
    <location>
        <begin position="32"/>
        <end position="52"/>
    </location>
</feature>
<gene>
    <name evidence="2" type="ORF">PSYICH_LOCUS1402</name>
</gene>
<protein>
    <submittedName>
        <fullName evidence="2">Uncharacterized protein</fullName>
    </submittedName>
</protein>
<keyword evidence="3" id="KW-1185">Reference proteome</keyword>
<keyword evidence="1" id="KW-0812">Transmembrane</keyword>